<evidence type="ECO:0000256" key="1">
    <source>
        <dbReference type="ARBA" id="ARBA00004123"/>
    </source>
</evidence>
<dbReference type="CDD" id="cd22965">
    <property type="entry name" value="DD_DPY30_SDC1"/>
    <property type="match status" value="1"/>
</dbReference>
<keyword evidence="5" id="KW-0804">Transcription</keyword>
<dbReference type="Gramene" id="Pp3c23_6140V3.2">
    <property type="protein sequence ID" value="Pp3c23_6140V3.2"/>
    <property type="gene ID" value="Pp3c23_6140"/>
</dbReference>
<dbReference type="PANTHER" id="PTHR23356">
    <property type="entry name" value="DPY30-RELATED"/>
    <property type="match status" value="1"/>
</dbReference>
<feature type="compositionally biased region" description="Basic and acidic residues" evidence="8">
    <location>
        <begin position="140"/>
        <end position="154"/>
    </location>
</feature>
<organism evidence="9">
    <name type="scientific">Physcomitrium patens</name>
    <name type="common">Spreading-leaved earth moss</name>
    <name type="synonym">Physcomitrella patens</name>
    <dbReference type="NCBI Taxonomy" id="3218"/>
    <lineage>
        <taxon>Eukaryota</taxon>
        <taxon>Viridiplantae</taxon>
        <taxon>Streptophyta</taxon>
        <taxon>Embryophyta</taxon>
        <taxon>Bryophyta</taxon>
        <taxon>Bryophytina</taxon>
        <taxon>Bryopsida</taxon>
        <taxon>Funariidae</taxon>
        <taxon>Funariales</taxon>
        <taxon>Funariaceae</taxon>
        <taxon>Physcomitrium</taxon>
    </lineage>
</organism>
<dbReference type="EnsemblPlants" id="Pp3c23_6140V3.1">
    <property type="protein sequence ID" value="Pp3c23_6140V3.1"/>
    <property type="gene ID" value="Pp3c23_6140"/>
</dbReference>
<feature type="region of interest" description="Disordered" evidence="8">
    <location>
        <begin position="113"/>
        <end position="174"/>
    </location>
</feature>
<dbReference type="InterPro" id="IPR049629">
    <property type="entry name" value="DPY30_SDC1_DD"/>
</dbReference>
<protein>
    <recommendedName>
        <fullName evidence="7">Protein dpy-30 homolog</fullName>
    </recommendedName>
</protein>
<dbReference type="GO" id="GO:0006325">
    <property type="term" value="P:chromatin organization"/>
    <property type="evidence" value="ECO:0007669"/>
    <property type="project" value="UniProtKB-KW"/>
</dbReference>
<comment type="subcellular location">
    <subcellularLocation>
        <location evidence="1">Nucleus</location>
    </subcellularLocation>
</comment>
<evidence type="ECO:0000256" key="8">
    <source>
        <dbReference type="SAM" id="MobiDB-lite"/>
    </source>
</evidence>
<name>A9RHY6_PHYPA</name>
<accession>A9RHY6</accession>
<dbReference type="Gramene" id="Pp3c23_6140V3.1">
    <property type="protein sequence ID" value="Pp3c23_6140V3.1"/>
    <property type="gene ID" value="Pp3c23_6140"/>
</dbReference>
<gene>
    <name evidence="10" type="primary">LOC112275996</name>
    <name evidence="9" type="ORF">PHYPA_027671</name>
</gene>
<keyword evidence="11" id="KW-1185">Reference proteome</keyword>
<dbReference type="AlphaFoldDB" id="A9RHY6"/>
<evidence type="ECO:0000256" key="2">
    <source>
        <dbReference type="ARBA" id="ARBA00010849"/>
    </source>
</evidence>
<dbReference type="GeneID" id="112275996"/>
<evidence type="ECO:0000256" key="6">
    <source>
        <dbReference type="ARBA" id="ARBA00023242"/>
    </source>
</evidence>
<reference evidence="9 11" key="2">
    <citation type="journal article" date="2018" name="Plant J.">
        <title>The Physcomitrella patens chromosome-scale assembly reveals moss genome structure and evolution.</title>
        <authorList>
            <person name="Lang D."/>
            <person name="Ullrich K.K."/>
            <person name="Murat F."/>
            <person name="Fuchs J."/>
            <person name="Jenkins J."/>
            <person name="Haas F.B."/>
            <person name="Piednoel M."/>
            <person name="Gundlach H."/>
            <person name="Van Bel M."/>
            <person name="Meyberg R."/>
            <person name="Vives C."/>
            <person name="Morata J."/>
            <person name="Symeonidi A."/>
            <person name="Hiss M."/>
            <person name="Muchero W."/>
            <person name="Kamisugi Y."/>
            <person name="Saleh O."/>
            <person name="Blanc G."/>
            <person name="Decker E.L."/>
            <person name="van Gessel N."/>
            <person name="Grimwood J."/>
            <person name="Hayes R.D."/>
            <person name="Graham S.W."/>
            <person name="Gunter L.E."/>
            <person name="McDaniel S.F."/>
            <person name="Hoernstein S.N.W."/>
            <person name="Larsson A."/>
            <person name="Li F.W."/>
            <person name="Perroud P.F."/>
            <person name="Phillips J."/>
            <person name="Ranjan P."/>
            <person name="Rokshar D.S."/>
            <person name="Rothfels C.J."/>
            <person name="Schneider L."/>
            <person name="Shu S."/>
            <person name="Stevenson D.W."/>
            <person name="Thummler F."/>
            <person name="Tillich M."/>
            <person name="Villarreal Aguilar J.C."/>
            <person name="Widiez T."/>
            <person name="Wong G.K."/>
            <person name="Wymore A."/>
            <person name="Zhang Y."/>
            <person name="Zimmer A.D."/>
            <person name="Quatrano R.S."/>
            <person name="Mayer K.F.X."/>
            <person name="Goodstein D."/>
            <person name="Casacuberta J.M."/>
            <person name="Vandepoele K."/>
            <person name="Reski R."/>
            <person name="Cuming A.C."/>
            <person name="Tuskan G.A."/>
            <person name="Maumus F."/>
            <person name="Salse J."/>
            <person name="Schmutz J."/>
            <person name="Rensing S.A."/>
        </authorList>
    </citation>
    <scope>NUCLEOTIDE SEQUENCE [LARGE SCALE GENOMIC DNA]</scope>
    <source>
        <strain evidence="10 11">cv. Gransden 2004</strain>
    </source>
</reference>
<evidence type="ECO:0000256" key="7">
    <source>
        <dbReference type="ARBA" id="ARBA00044172"/>
    </source>
</evidence>
<sequence>MAPKKISYTPVQDAAVVLPQEQKPPEVIPSEPAKPTYDDQWFDDPIEGEEAIRMEQQLRQKIEEKAEPVRTWLEKNIVPILLQALEAVCAHRPSNPHEFLAAYLLKYNPLKDTYPEDDPKPKKVMEEENIEDDNEDDPCGCDRFKRKEPPKPDLEPTTTDELAKKNSILADAKQNFTVDDPIRELVTAQAKSKDSVKK</sequence>
<dbReference type="HOGENOM" id="CLU_1790156_0_0_1"/>
<reference evidence="10" key="3">
    <citation type="submission" date="2020-12" db="UniProtKB">
        <authorList>
            <consortium name="EnsemblPlants"/>
        </authorList>
    </citation>
    <scope>IDENTIFICATION</scope>
</reference>
<proteinExistence type="inferred from homology"/>
<dbReference type="Pfam" id="PF05186">
    <property type="entry name" value="Dpy-30"/>
    <property type="match status" value="1"/>
</dbReference>
<dbReference type="InterPro" id="IPR037856">
    <property type="entry name" value="Sdc1/DPY30"/>
</dbReference>
<keyword evidence="4" id="KW-0805">Transcription regulation</keyword>
<dbReference type="Proteomes" id="UP000006727">
    <property type="component" value="Chromosome 23"/>
</dbReference>
<dbReference type="RefSeq" id="XP_024362665.1">
    <property type="nucleotide sequence ID" value="XM_024506897.2"/>
</dbReference>
<dbReference type="InterPro" id="IPR007858">
    <property type="entry name" value="Dpy-30_motif"/>
</dbReference>
<dbReference type="Gene3D" id="1.20.890.10">
    <property type="entry name" value="cAMP-dependent protein kinase regulatory subunit, dimerization-anchoring domain"/>
    <property type="match status" value="1"/>
</dbReference>
<dbReference type="EMBL" id="ABEU02000023">
    <property type="protein sequence ID" value="PNR28979.1"/>
    <property type="molecule type" value="Genomic_DNA"/>
</dbReference>
<feature type="compositionally biased region" description="Basic and acidic residues" evidence="8">
    <location>
        <begin position="113"/>
        <end position="126"/>
    </location>
</feature>
<reference evidence="9 11" key="1">
    <citation type="journal article" date="2008" name="Science">
        <title>The Physcomitrella genome reveals evolutionary insights into the conquest of land by plants.</title>
        <authorList>
            <person name="Rensing S."/>
            <person name="Lang D."/>
            <person name="Zimmer A."/>
            <person name="Terry A."/>
            <person name="Salamov A."/>
            <person name="Shapiro H."/>
            <person name="Nishiyama T."/>
            <person name="Perroud P.-F."/>
            <person name="Lindquist E."/>
            <person name="Kamisugi Y."/>
            <person name="Tanahashi T."/>
            <person name="Sakakibara K."/>
            <person name="Fujita T."/>
            <person name="Oishi K."/>
            <person name="Shin-I T."/>
            <person name="Kuroki Y."/>
            <person name="Toyoda A."/>
            <person name="Suzuki Y."/>
            <person name="Hashimoto A."/>
            <person name="Yamaguchi K."/>
            <person name="Sugano A."/>
            <person name="Kohara Y."/>
            <person name="Fujiyama A."/>
            <person name="Anterola A."/>
            <person name="Aoki S."/>
            <person name="Ashton N."/>
            <person name="Barbazuk W.B."/>
            <person name="Barker E."/>
            <person name="Bennetzen J."/>
            <person name="Bezanilla M."/>
            <person name="Blankenship R."/>
            <person name="Cho S.H."/>
            <person name="Dutcher S."/>
            <person name="Estelle M."/>
            <person name="Fawcett J.A."/>
            <person name="Gundlach H."/>
            <person name="Hanada K."/>
            <person name="Heyl A."/>
            <person name="Hicks K.A."/>
            <person name="Hugh J."/>
            <person name="Lohr M."/>
            <person name="Mayer K."/>
            <person name="Melkozernov A."/>
            <person name="Murata T."/>
            <person name="Nelson D."/>
            <person name="Pils B."/>
            <person name="Prigge M."/>
            <person name="Reiss B."/>
            <person name="Renner T."/>
            <person name="Rombauts S."/>
            <person name="Rushton P."/>
            <person name="Sanderfoot A."/>
            <person name="Schween G."/>
            <person name="Shiu S.-H."/>
            <person name="Stueber K."/>
            <person name="Theodoulou F.L."/>
            <person name="Tu H."/>
            <person name="Van de Peer Y."/>
            <person name="Verrier P.J."/>
            <person name="Waters E."/>
            <person name="Wood A."/>
            <person name="Yang L."/>
            <person name="Cove D."/>
            <person name="Cuming A."/>
            <person name="Hasebe M."/>
            <person name="Lucas S."/>
            <person name="Mishler D.B."/>
            <person name="Reski R."/>
            <person name="Grigoriev I."/>
            <person name="Quatrano R.S."/>
            <person name="Boore J.L."/>
        </authorList>
    </citation>
    <scope>NUCLEOTIDE SEQUENCE [LARGE SCALE GENOMIC DNA]</scope>
    <source>
        <strain evidence="10 11">cv. Gransden 2004</strain>
    </source>
</reference>
<dbReference type="EnsemblPlants" id="Pp3c23_6140V3.2">
    <property type="protein sequence ID" value="Pp3c23_6140V3.2"/>
    <property type="gene ID" value="Pp3c23_6140"/>
</dbReference>
<feature type="compositionally biased region" description="Acidic residues" evidence="8">
    <location>
        <begin position="127"/>
        <end position="139"/>
    </location>
</feature>
<keyword evidence="3" id="KW-0156">Chromatin regulator</keyword>
<dbReference type="PaxDb" id="3218-PP1S10_386V6.1"/>
<dbReference type="GO" id="GO:0048188">
    <property type="term" value="C:Set1C/COMPASS complex"/>
    <property type="evidence" value="ECO:0007669"/>
    <property type="project" value="InterPro"/>
</dbReference>
<evidence type="ECO:0000256" key="5">
    <source>
        <dbReference type="ARBA" id="ARBA00023163"/>
    </source>
</evidence>
<evidence type="ECO:0000313" key="9">
    <source>
        <dbReference type="EMBL" id="PNR28979.1"/>
    </source>
</evidence>
<evidence type="ECO:0000313" key="10">
    <source>
        <dbReference type="EnsemblPlants" id="Pp3c23_6140V3.1"/>
    </source>
</evidence>
<evidence type="ECO:0000313" key="11">
    <source>
        <dbReference type="Proteomes" id="UP000006727"/>
    </source>
</evidence>
<feature type="region of interest" description="Disordered" evidence="8">
    <location>
        <begin position="18"/>
        <end position="40"/>
    </location>
</feature>
<evidence type="ECO:0000256" key="3">
    <source>
        <dbReference type="ARBA" id="ARBA00022853"/>
    </source>
</evidence>
<dbReference type="STRING" id="3218.A9RHY6"/>
<evidence type="ECO:0000256" key="4">
    <source>
        <dbReference type="ARBA" id="ARBA00023015"/>
    </source>
</evidence>
<dbReference type="PANTHER" id="PTHR23356:SF16">
    <property type="entry name" value="DPY30 DOMAIN CONTAINING 2"/>
    <property type="match status" value="1"/>
</dbReference>
<dbReference type="OrthoDB" id="417678at2759"/>
<keyword evidence="6" id="KW-0539">Nucleus</keyword>
<comment type="similarity">
    <text evidence="2">Belongs to the dpy-30 family.</text>
</comment>